<dbReference type="RefSeq" id="WP_284823915.1">
    <property type="nucleotide sequence ID" value="NZ_CP126969.1"/>
</dbReference>
<dbReference type="Gene3D" id="1.10.30.50">
    <property type="match status" value="1"/>
</dbReference>
<accession>A0ABY8VD96</accession>
<keyword evidence="2" id="KW-0255">Endonuclease</keyword>
<name>A0ABY8VD96_9CORY</name>
<reference evidence="2 3" key="1">
    <citation type="submission" date="2023-05" db="EMBL/GenBank/DDBJ databases">
        <title>Corynebacterium suedekumii sp. nov. and Corynebacterium breve sp. nov. isolated from raw cow's milk.</title>
        <authorList>
            <person name="Baer M.K."/>
            <person name="Mehl L."/>
            <person name="Hellmuth R."/>
            <person name="Marke G."/>
            <person name="Lipski A."/>
        </authorList>
    </citation>
    <scope>NUCLEOTIDE SEQUENCE [LARGE SCALE GENOMIC DNA]</scope>
    <source>
        <strain evidence="2 3">R4</strain>
    </source>
</reference>
<proteinExistence type="predicted"/>
<dbReference type="GO" id="GO:0004519">
    <property type="term" value="F:endonuclease activity"/>
    <property type="evidence" value="ECO:0007669"/>
    <property type="project" value="UniProtKB-KW"/>
</dbReference>
<dbReference type="EMBL" id="CP126969">
    <property type="protein sequence ID" value="WIM67082.1"/>
    <property type="molecule type" value="Genomic_DNA"/>
</dbReference>
<dbReference type="Proteomes" id="UP001225598">
    <property type="component" value="Chromosome"/>
</dbReference>
<protein>
    <submittedName>
        <fullName evidence="2">HNH endonuclease signature motif containing protein</fullName>
    </submittedName>
</protein>
<evidence type="ECO:0000313" key="2">
    <source>
        <dbReference type="EMBL" id="WIM67082.1"/>
    </source>
</evidence>
<keyword evidence="3" id="KW-1185">Reference proteome</keyword>
<sequence length="360" mass="39462">MNLLEQHAQLSARAMDLIESAAGMGVAALCRLGYDVPAAKQLVRLATTYCDPASSPRKQKVARELARQNGHTMNTLLLVEKHVKALVNKANAWRLRKDLCGHDADYHALNQFAKQQVEFYNGPQEVKPARTQASVSNPSEQLDRTLHLTGPEHRVASLVDRARAYAKANDVSFAEALFCLFERGGGSTTLRTPAVIISIKDLARVYSHDGSEVILSLTDGSRMTGSDFIASVFADSGFTMLVDPIEGPVNLYRTQRFASEKQRIMAGLENPVCAWPGCGRGADSCQVNHNDAWQYGGNTNIDNLATCCAYHNGINDDEQTGRRRGYLTRSEGEIRRVPPGTSPPERNEHPTARGGAMRIV</sequence>
<dbReference type="InterPro" id="IPR003615">
    <property type="entry name" value="HNH_nuc"/>
</dbReference>
<keyword evidence="2" id="KW-0540">Nuclease</keyword>
<gene>
    <name evidence="2" type="ORF">QP027_08080</name>
</gene>
<keyword evidence="2" id="KW-0378">Hydrolase</keyword>
<evidence type="ECO:0000256" key="1">
    <source>
        <dbReference type="SAM" id="MobiDB-lite"/>
    </source>
</evidence>
<organism evidence="2 3">
    <name type="scientific">Corynebacterium breve</name>
    <dbReference type="NCBI Taxonomy" id="3049799"/>
    <lineage>
        <taxon>Bacteria</taxon>
        <taxon>Bacillati</taxon>
        <taxon>Actinomycetota</taxon>
        <taxon>Actinomycetes</taxon>
        <taxon>Mycobacteriales</taxon>
        <taxon>Corynebacteriaceae</taxon>
        <taxon>Corynebacterium</taxon>
    </lineage>
</organism>
<evidence type="ECO:0000313" key="3">
    <source>
        <dbReference type="Proteomes" id="UP001225598"/>
    </source>
</evidence>
<feature type="region of interest" description="Disordered" evidence="1">
    <location>
        <begin position="319"/>
        <end position="360"/>
    </location>
</feature>
<dbReference type="CDD" id="cd00085">
    <property type="entry name" value="HNHc"/>
    <property type="match status" value="1"/>
</dbReference>